<dbReference type="GO" id="GO:0005524">
    <property type="term" value="F:ATP binding"/>
    <property type="evidence" value="ECO:0007669"/>
    <property type="project" value="InterPro"/>
</dbReference>
<dbReference type="Proteomes" id="UP000050488">
    <property type="component" value="Unassembled WGS sequence"/>
</dbReference>
<keyword evidence="3" id="KW-1185">Reference proteome</keyword>
<feature type="domain" description="ATPase AAA-type core" evidence="1">
    <location>
        <begin position="44"/>
        <end position="139"/>
    </location>
</feature>
<protein>
    <recommendedName>
        <fullName evidence="1">ATPase AAA-type core domain-containing protein</fullName>
    </recommendedName>
</protein>
<sequence>MLLAFTLENYRSFAAESSLDLMKRSFRRNVPTDGDWAAVTERVVGIYGANASGKSTVLLPLSLLQRAIALSLRDPSTTQELYSPHALHRGKPTAFTVEYIEEGTRYRWRLRLDTEGVAAETLEANHTGHFRLIFQRDEGDIHFGPQAGIPRAVQENIAQFLTPWALTFSAWLTARSKGPYIGAVTWWEERLTSLGVLNSREETHYTFMRMLKYPAWLGASSAIIKAADTGVNSVRVDTQTLPPEIAQRVHALNLALNGESPAGEIAVEDQEEKELIAQRLMFTHGSGDDSFELSEGEESHGTRAWFDLAIQSIYTLATGGVLSVDEIDESLHPLLLSNLIQLFSRSETNQSGAQLIFTSHDTTVLGNDAESGILPSGIWLTEKNHGSSELIALDEFPYSAKHNIERRYLRGVYGAVPTPWQDLSQEVARLRSEYQQFRKARR</sequence>
<dbReference type="STRING" id="1544413.Clow_00346"/>
<accession>A0A0Q0ULM8</accession>
<dbReference type="PATRIC" id="fig|1544413.3.peg.349"/>
<proteinExistence type="predicted"/>
<dbReference type="Gene3D" id="3.40.50.300">
    <property type="entry name" value="P-loop containing nucleotide triphosphate hydrolases"/>
    <property type="match status" value="2"/>
</dbReference>
<name>A0A0Q0ULM8_9CORY</name>
<evidence type="ECO:0000259" key="1">
    <source>
        <dbReference type="Pfam" id="PF13304"/>
    </source>
</evidence>
<dbReference type="OrthoDB" id="9809324at2"/>
<dbReference type="RefSeq" id="WP_055175364.1">
    <property type="nucleotide sequence ID" value="NZ_JAUSQY010000001.1"/>
</dbReference>
<dbReference type="InterPro" id="IPR027417">
    <property type="entry name" value="P-loop_NTPase"/>
</dbReference>
<dbReference type="Pfam" id="PF13304">
    <property type="entry name" value="AAA_21"/>
    <property type="match status" value="2"/>
</dbReference>
<dbReference type="InterPro" id="IPR003959">
    <property type="entry name" value="ATPase_AAA_core"/>
</dbReference>
<organism evidence="2 3">
    <name type="scientific">Corynebacterium lowii</name>
    <dbReference type="NCBI Taxonomy" id="1544413"/>
    <lineage>
        <taxon>Bacteria</taxon>
        <taxon>Bacillati</taxon>
        <taxon>Actinomycetota</taxon>
        <taxon>Actinomycetes</taxon>
        <taxon>Mycobacteriales</taxon>
        <taxon>Corynebacteriaceae</taxon>
        <taxon>Corynebacterium</taxon>
    </lineage>
</organism>
<comment type="caution">
    <text evidence="2">The sequence shown here is derived from an EMBL/GenBank/DDBJ whole genome shotgun (WGS) entry which is preliminary data.</text>
</comment>
<gene>
    <name evidence="2" type="ORF">Clow_00346</name>
</gene>
<dbReference type="PANTHER" id="PTHR40396">
    <property type="entry name" value="ATPASE-LIKE PROTEIN"/>
    <property type="match status" value="1"/>
</dbReference>
<dbReference type="AlphaFoldDB" id="A0A0Q0ULM8"/>
<dbReference type="GO" id="GO:0016887">
    <property type="term" value="F:ATP hydrolysis activity"/>
    <property type="evidence" value="ECO:0007669"/>
    <property type="project" value="InterPro"/>
</dbReference>
<evidence type="ECO:0000313" key="2">
    <source>
        <dbReference type="EMBL" id="KQB87291.1"/>
    </source>
</evidence>
<dbReference type="PANTHER" id="PTHR40396:SF1">
    <property type="entry name" value="ATPASE AAA-TYPE CORE DOMAIN-CONTAINING PROTEIN"/>
    <property type="match status" value="1"/>
</dbReference>
<dbReference type="SUPFAM" id="SSF52540">
    <property type="entry name" value="P-loop containing nucleoside triphosphate hydrolases"/>
    <property type="match status" value="1"/>
</dbReference>
<feature type="domain" description="ATPase AAA-type core" evidence="1">
    <location>
        <begin position="249"/>
        <end position="365"/>
    </location>
</feature>
<evidence type="ECO:0000313" key="3">
    <source>
        <dbReference type="Proteomes" id="UP000050488"/>
    </source>
</evidence>
<dbReference type="EMBL" id="LKEV01000001">
    <property type="protein sequence ID" value="KQB87291.1"/>
    <property type="molecule type" value="Genomic_DNA"/>
</dbReference>
<reference evidence="2 3" key="1">
    <citation type="submission" date="2015-10" db="EMBL/GenBank/DDBJ databases">
        <title>Corynebacteirum lowii and Corynebacterium oculi species nova, derived from human clinical disease and and emended description of Corynebacterium mastiditis.</title>
        <authorList>
            <person name="Bernard K."/>
            <person name="Pacheco A.L."/>
            <person name="Mcdougall C."/>
            <person name="Burtx T."/>
            <person name="Weibe D."/>
            <person name="Tyler S."/>
            <person name="Olson A.B."/>
            <person name="Cnockaert M."/>
            <person name="Eguchi H."/>
            <person name="Kuwahara T."/>
            <person name="Nakayama-Imaohji H."/>
            <person name="Boudewijins M."/>
            <person name="Van Hoecke F."/>
            <person name="Bernier A.-M."/>
            <person name="Vandamme P."/>
        </authorList>
    </citation>
    <scope>NUCLEOTIDE SEQUENCE [LARGE SCALE GENOMIC DNA]</scope>
    <source>
        <strain evidence="2 3">NML 130206</strain>
    </source>
</reference>